<keyword evidence="2" id="KW-0560">Oxidoreductase</keyword>
<dbReference type="PANTHER" id="PTHR10742">
    <property type="entry name" value="FLAVIN MONOAMINE OXIDASE"/>
    <property type="match status" value="1"/>
</dbReference>
<name>A0A6A6Q135_9PEZI</name>
<dbReference type="PANTHER" id="PTHR10742:SF386">
    <property type="entry name" value="LYSINE-SPECIFIC HISTONE DEMETHYLASE 1A"/>
    <property type="match status" value="1"/>
</dbReference>
<dbReference type="EMBL" id="MU001633">
    <property type="protein sequence ID" value="KAF2485706.1"/>
    <property type="molecule type" value="Genomic_DNA"/>
</dbReference>
<dbReference type="RefSeq" id="XP_033592275.1">
    <property type="nucleotide sequence ID" value="XM_033729198.1"/>
</dbReference>
<gene>
    <name evidence="4" type="ORF">BDY17DRAFT_110443</name>
</gene>
<evidence type="ECO:0000256" key="2">
    <source>
        <dbReference type="ARBA" id="ARBA00023002"/>
    </source>
</evidence>
<reference evidence="4" key="1">
    <citation type="journal article" date="2020" name="Stud. Mycol.">
        <title>101 Dothideomycetes genomes: a test case for predicting lifestyles and emergence of pathogens.</title>
        <authorList>
            <person name="Haridas S."/>
            <person name="Albert R."/>
            <person name="Binder M."/>
            <person name="Bloem J."/>
            <person name="Labutti K."/>
            <person name="Salamov A."/>
            <person name="Andreopoulos B."/>
            <person name="Baker S."/>
            <person name="Barry K."/>
            <person name="Bills G."/>
            <person name="Bluhm B."/>
            <person name="Cannon C."/>
            <person name="Castanera R."/>
            <person name="Culley D."/>
            <person name="Daum C."/>
            <person name="Ezra D."/>
            <person name="Gonzalez J."/>
            <person name="Henrissat B."/>
            <person name="Kuo A."/>
            <person name="Liang C."/>
            <person name="Lipzen A."/>
            <person name="Lutzoni F."/>
            <person name="Magnuson J."/>
            <person name="Mondo S."/>
            <person name="Nolan M."/>
            <person name="Ohm R."/>
            <person name="Pangilinan J."/>
            <person name="Park H.-J."/>
            <person name="Ramirez L."/>
            <person name="Alfaro M."/>
            <person name="Sun H."/>
            <person name="Tritt A."/>
            <person name="Yoshinaga Y."/>
            <person name="Zwiers L.-H."/>
            <person name="Turgeon B."/>
            <person name="Goodwin S."/>
            <person name="Spatafora J."/>
            <person name="Crous P."/>
            <person name="Grigoriev I."/>
        </authorList>
    </citation>
    <scope>NUCLEOTIDE SEQUENCE</scope>
    <source>
        <strain evidence="4">CBS 113389</strain>
    </source>
</reference>
<feature type="domain" description="Amine oxidase" evidence="3">
    <location>
        <begin position="28"/>
        <end position="551"/>
    </location>
</feature>
<dbReference type="AlphaFoldDB" id="A0A6A6Q135"/>
<dbReference type="OrthoDB" id="7777654at2759"/>
<dbReference type="SUPFAM" id="SSF54373">
    <property type="entry name" value="FAD-linked reductases, C-terminal domain"/>
    <property type="match status" value="1"/>
</dbReference>
<protein>
    <submittedName>
        <fullName evidence="4">Amine oxidase</fullName>
    </submittedName>
</protein>
<dbReference type="Gene3D" id="3.50.50.60">
    <property type="entry name" value="FAD/NAD(P)-binding domain"/>
    <property type="match status" value="1"/>
</dbReference>
<dbReference type="GO" id="GO:0003682">
    <property type="term" value="F:chromatin binding"/>
    <property type="evidence" value="ECO:0007669"/>
    <property type="project" value="TreeGrafter"/>
</dbReference>
<evidence type="ECO:0000313" key="4">
    <source>
        <dbReference type="EMBL" id="KAF2485706.1"/>
    </source>
</evidence>
<dbReference type="GeneID" id="54470200"/>
<organism evidence="4 5">
    <name type="scientific">Neohortaea acidophila</name>
    <dbReference type="NCBI Taxonomy" id="245834"/>
    <lineage>
        <taxon>Eukaryota</taxon>
        <taxon>Fungi</taxon>
        <taxon>Dikarya</taxon>
        <taxon>Ascomycota</taxon>
        <taxon>Pezizomycotina</taxon>
        <taxon>Dothideomycetes</taxon>
        <taxon>Dothideomycetidae</taxon>
        <taxon>Mycosphaerellales</taxon>
        <taxon>Teratosphaeriaceae</taxon>
        <taxon>Neohortaea</taxon>
    </lineage>
</organism>
<dbReference type="Proteomes" id="UP000799767">
    <property type="component" value="Unassembled WGS sequence"/>
</dbReference>
<accession>A0A6A6Q135</accession>
<evidence type="ECO:0000256" key="1">
    <source>
        <dbReference type="ARBA" id="ARBA00005995"/>
    </source>
</evidence>
<dbReference type="GO" id="GO:0016491">
    <property type="term" value="F:oxidoreductase activity"/>
    <property type="evidence" value="ECO:0007669"/>
    <property type="project" value="UniProtKB-KW"/>
</dbReference>
<dbReference type="Gene3D" id="3.90.660.10">
    <property type="match status" value="1"/>
</dbReference>
<dbReference type="GO" id="GO:0006338">
    <property type="term" value="P:chromatin remodeling"/>
    <property type="evidence" value="ECO:0007669"/>
    <property type="project" value="TreeGrafter"/>
</dbReference>
<dbReference type="PROSITE" id="PS51257">
    <property type="entry name" value="PROKAR_LIPOPROTEIN"/>
    <property type="match status" value="1"/>
</dbReference>
<dbReference type="InterPro" id="IPR036188">
    <property type="entry name" value="FAD/NAD-bd_sf"/>
</dbReference>
<dbReference type="Pfam" id="PF01593">
    <property type="entry name" value="Amino_oxidase"/>
    <property type="match status" value="1"/>
</dbReference>
<dbReference type="GO" id="GO:0050660">
    <property type="term" value="F:flavin adenine dinucleotide binding"/>
    <property type="evidence" value="ECO:0007669"/>
    <property type="project" value="TreeGrafter"/>
</dbReference>
<proteinExistence type="inferred from homology"/>
<dbReference type="InterPro" id="IPR050281">
    <property type="entry name" value="Flavin_monoamine_oxidase"/>
</dbReference>
<evidence type="ECO:0000313" key="5">
    <source>
        <dbReference type="Proteomes" id="UP000799767"/>
    </source>
</evidence>
<dbReference type="InterPro" id="IPR002937">
    <property type="entry name" value="Amino_oxidase"/>
</dbReference>
<sequence length="557" mass="59877">MRRVISKMSTDAHLPKGSFDTIIIGAGIAGLACASRLRTSNAQSKLCVLEARDRIGGRIGSVWVNGSRLDVGANWIHGTGTEEEPNPLMDILPHKRYRELSRTVAFRPAALDKAQKQVPSPGTDENDEWEDLGPALATTVSEDLVIPASSAAALTGTLYGTIGALHEFAADTSSSEASRTSMLSALTQSEAFRRGFDAVEPDLHPVLSGMPQFIENMEAAPLAAQSAEHTEGTPGMSLAEFAIDDFDGGQVFLQDGYLAIVQEIAKPLIDAGSIHTGVEVQQIDWTANPISVVTSKGVYHAKNVVCTIPLGVLKHRIRESTSSLPLFNPSLPKEKTQAISSLGFGTLDKVFLVYSEPWWTMDPFKSIVKKGVYRRPFTSGKDEDSDSGNGSQEPDSFMGFTHELAGFSISQSGEVTIGPRLLSIVNLHSLCGFPALCAFLSCSNAAQMEALSDEKVAAIVQRSLTAWFGRSLPKPDAVHLTRWASDPYALGSYTHMITGSSKTEHREEFQKPLGNEHGGQLSFAGEHTSKNHFATVHGALLSGWREADNIISSAGLS</sequence>
<comment type="similarity">
    <text evidence="1">Belongs to the flavin monoamine oxidase family.</text>
</comment>
<dbReference type="SUPFAM" id="SSF51905">
    <property type="entry name" value="FAD/NAD(P)-binding domain"/>
    <property type="match status" value="1"/>
</dbReference>
<keyword evidence="5" id="KW-1185">Reference proteome</keyword>
<evidence type="ECO:0000259" key="3">
    <source>
        <dbReference type="Pfam" id="PF01593"/>
    </source>
</evidence>